<accession>A0ABT8B3Z6</accession>
<protein>
    <submittedName>
        <fullName evidence="2">Polysaccharide deacetylase family protein</fullName>
    </submittedName>
</protein>
<name>A0ABT8B3Z6_9NEIS</name>
<dbReference type="Proteomes" id="UP001180081">
    <property type="component" value="Unassembled WGS sequence"/>
</dbReference>
<evidence type="ECO:0000313" key="3">
    <source>
        <dbReference type="Proteomes" id="UP001180081"/>
    </source>
</evidence>
<reference evidence="2" key="2">
    <citation type="submission" date="2023-06" db="EMBL/GenBank/DDBJ databases">
        <authorList>
            <person name="Lucena T."/>
            <person name="Sun Q."/>
        </authorList>
    </citation>
    <scope>NUCLEOTIDE SEQUENCE</scope>
    <source>
        <strain evidence="2">CECT 7703</strain>
    </source>
</reference>
<dbReference type="PROSITE" id="PS51677">
    <property type="entry name" value="NODB"/>
    <property type="match status" value="1"/>
</dbReference>
<evidence type="ECO:0000313" key="2">
    <source>
        <dbReference type="EMBL" id="MDN3576209.1"/>
    </source>
</evidence>
<reference evidence="2" key="1">
    <citation type="journal article" date="2014" name="Int. J. Syst. Evol. Microbiol.">
        <title>Complete genome of a new Firmicutes species belonging to the dominant human colonic microbiota ('Ruminococcus bicirculans') reveals two chromosomes and a selective capacity to utilize plant glucans.</title>
        <authorList>
            <consortium name="NISC Comparative Sequencing Program"/>
            <person name="Wegmann U."/>
            <person name="Louis P."/>
            <person name="Goesmann A."/>
            <person name="Henrissat B."/>
            <person name="Duncan S.H."/>
            <person name="Flint H.J."/>
        </authorList>
    </citation>
    <scope>NUCLEOTIDE SEQUENCE</scope>
    <source>
        <strain evidence="2">CECT 7703</strain>
    </source>
</reference>
<dbReference type="SUPFAM" id="SSF88713">
    <property type="entry name" value="Glycoside hydrolase/deacetylase"/>
    <property type="match status" value="1"/>
</dbReference>
<dbReference type="InterPro" id="IPR011330">
    <property type="entry name" value="Glyco_hydro/deAcase_b/a-brl"/>
</dbReference>
<dbReference type="InterPro" id="IPR002509">
    <property type="entry name" value="NODB_dom"/>
</dbReference>
<comment type="caution">
    <text evidence="2">The sequence shown here is derived from an EMBL/GenBank/DDBJ whole genome shotgun (WGS) entry which is preliminary data.</text>
</comment>
<evidence type="ECO:0000259" key="1">
    <source>
        <dbReference type="PROSITE" id="PS51677"/>
    </source>
</evidence>
<proteinExistence type="predicted"/>
<keyword evidence="3" id="KW-1185">Reference proteome</keyword>
<dbReference type="RefSeq" id="WP_290331805.1">
    <property type="nucleotide sequence ID" value="NZ_JAUFPU010000004.1"/>
</dbReference>
<dbReference type="EMBL" id="JAUFPU010000004">
    <property type="protein sequence ID" value="MDN3576209.1"/>
    <property type="molecule type" value="Genomic_DNA"/>
</dbReference>
<gene>
    <name evidence="2" type="ORF">QWZ03_05455</name>
</gene>
<dbReference type="Gene3D" id="3.20.20.370">
    <property type="entry name" value="Glycoside hydrolase/deacetylase"/>
    <property type="match status" value="1"/>
</dbReference>
<sequence length="304" mass="33094">MLLALKIEVDSLAAARDITPRLVTLLQGLDANASFFFNLGPDRSGQADGPLFQVGETRKQIRRNRALGGPRGAGRLYGRWLPAPQLHKAVASAIQVIQQAGYETGLRGWDRVNWIKRITTADEAWVRNELTAALHAYEHLLGQPAQAIALPGWRTGRHALRLEQQLGLHYGSDCRGSSPFLPVVDGEPIRVPQLPTTLPTLAELTGANEMDDLATVDQLLALTASPTPAGHVFTLNADADGGKRLPLLQRLLAAWREQGQQFASLAQLHATLDINKLPWHSLEQSSWPGYSGMLAVQGPAFPRG</sequence>
<organism evidence="2 3">
    <name type="scientific">Chitinimonas viridis</name>
    <dbReference type="NCBI Taxonomy" id="664880"/>
    <lineage>
        <taxon>Bacteria</taxon>
        <taxon>Pseudomonadati</taxon>
        <taxon>Pseudomonadota</taxon>
        <taxon>Betaproteobacteria</taxon>
        <taxon>Neisseriales</taxon>
        <taxon>Chitinibacteraceae</taxon>
        <taxon>Chitinimonas</taxon>
    </lineage>
</organism>
<feature type="domain" description="NodB homology" evidence="1">
    <location>
        <begin position="1"/>
        <end position="263"/>
    </location>
</feature>